<dbReference type="SUPFAM" id="SSF75304">
    <property type="entry name" value="Amidase signature (AS) enzymes"/>
    <property type="match status" value="1"/>
</dbReference>
<evidence type="ECO:0000256" key="2">
    <source>
        <dbReference type="ARBA" id="ARBA00009199"/>
    </source>
</evidence>
<feature type="active site" description="Acyl-ester intermediate" evidence="5">
    <location>
        <position position="231"/>
    </location>
</feature>
<dbReference type="PANTHER" id="PTHR46072">
    <property type="entry name" value="AMIDASE-RELATED-RELATED"/>
    <property type="match status" value="1"/>
</dbReference>
<dbReference type="PIRSF" id="PIRSF001221">
    <property type="entry name" value="Amidase_fungi"/>
    <property type="match status" value="1"/>
</dbReference>
<dbReference type="PANTHER" id="PTHR46072:SF11">
    <property type="entry name" value="AMIDASE-RELATED"/>
    <property type="match status" value="1"/>
</dbReference>
<dbReference type="GO" id="GO:0004040">
    <property type="term" value="F:amidase activity"/>
    <property type="evidence" value="ECO:0007669"/>
    <property type="project" value="UniProtKB-EC"/>
</dbReference>
<evidence type="ECO:0000313" key="9">
    <source>
        <dbReference type="Proteomes" id="UP001285354"/>
    </source>
</evidence>
<feature type="binding site" evidence="6">
    <location>
        <position position="207"/>
    </location>
    <ligand>
        <name>substrate</name>
    </ligand>
</feature>
<keyword evidence="4" id="KW-0378">Hydrolase</keyword>
<evidence type="ECO:0000256" key="6">
    <source>
        <dbReference type="PIRSR" id="PIRSR001221-2"/>
    </source>
</evidence>
<feature type="active site" description="Charge relay system" evidence="5">
    <location>
        <position position="207"/>
    </location>
</feature>
<evidence type="ECO:0000259" key="7">
    <source>
        <dbReference type="Pfam" id="PF01425"/>
    </source>
</evidence>
<evidence type="ECO:0000256" key="1">
    <source>
        <dbReference type="ARBA" id="ARBA00001311"/>
    </source>
</evidence>
<dbReference type="Proteomes" id="UP001285354">
    <property type="component" value="Unassembled WGS sequence"/>
</dbReference>
<dbReference type="InterPro" id="IPR023631">
    <property type="entry name" value="Amidase_dom"/>
</dbReference>
<evidence type="ECO:0000313" key="8">
    <source>
        <dbReference type="EMBL" id="KAK2627965.1"/>
    </source>
</evidence>
<comment type="caution">
    <text evidence="8">The sequence shown here is derived from an EMBL/GenBank/DDBJ whole genome shotgun (WGS) entry which is preliminary data.</text>
</comment>
<comment type="similarity">
    <text evidence="2">Belongs to the amidase family.</text>
</comment>
<reference evidence="8" key="1">
    <citation type="submission" date="2023-06" db="EMBL/GenBank/DDBJ databases">
        <title>Draft genome of Marssonina rosae.</title>
        <authorList>
            <person name="Cheng Q."/>
        </authorList>
    </citation>
    <scope>NUCLEOTIDE SEQUENCE</scope>
    <source>
        <strain evidence="8">R4</strain>
    </source>
</reference>
<gene>
    <name evidence="8" type="ORF">QTJ16_002611</name>
</gene>
<dbReference type="Pfam" id="PF01425">
    <property type="entry name" value="Amidase"/>
    <property type="match status" value="1"/>
</dbReference>
<dbReference type="InterPro" id="IPR020556">
    <property type="entry name" value="Amidase_CS"/>
</dbReference>
<accession>A0AAD9T468</accession>
<dbReference type="Gene3D" id="3.90.1300.10">
    <property type="entry name" value="Amidase signature (AS) domain"/>
    <property type="match status" value="1"/>
</dbReference>
<dbReference type="InterPro" id="IPR036928">
    <property type="entry name" value="AS_sf"/>
</dbReference>
<evidence type="ECO:0000256" key="3">
    <source>
        <dbReference type="ARBA" id="ARBA00012922"/>
    </source>
</evidence>
<sequence length="554" mass="60357">MGPHYKEIAAIALQRRADAIPKEYLLPASALTNLPRNLTTVPRDSGHFTPEELEIVESDAEDILLRIQSREWTSVTVTTAFCKASIVAQQLTNCVTETLFPEALARARFLDEHLATTGQVLGPLHGLPISLKDCIVTPPHPSSIGMACYANEATTQETVLLGVLAKLGAVFYVKTNVPTAMMMMETINLVWGETTGAYHSGTSCGGSSGGEGVLLAMRGSPLGIGTDIGGSIRIPSSFNGLYGFKPSFGRFPVYGTRSGITGQDFIYSNNGPMSRSLGALKLYCRAVLSAEVSPWNLDPKCVPIPWREEVIQPAGRKLRFGIVFDNDGAVTVQPPIARGLDLTKRCLEAAGHDVFRWEPLHHPDMVDEMNRSFHTLGAAAILDLTLQHQEPVYDSMKNYEATYQQGEIGTLGPTKLREMITKRNAFQKAYLDEWNATARGGKGAMDAIIIAASPWTAPRLGLTQSLFNVSFTGAFNVLDYPACTFPVTFADKDLDAPRAGWRPLNELDGKIQADYDPDFYHGTPVALQCVGRRLEDEKVLEMVGVIAEALKTHA</sequence>
<name>A0AAD9T468_9HELO</name>
<organism evidence="8 9">
    <name type="scientific">Diplocarpon rosae</name>
    <dbReference type="NCBI Taxonomy" id="946125"/>
    <lineage>
        <taxon>Eukaryota</taxon>
        <taxon>Fungi</taxon>
        <taxon>Dikarya</taxon>
        <taxon>Ascomycota</taxon>
        <taxon>Pezizomycotina</taxon>
        <taxon>Leotiomycetes</taxon>
        <taxon>Helotiales</taxon>
        <taxon>Drepanopezizaceae</taxon>
        <taxon>Diplocarpon</taxon>
    </lineage>
</organism>
<keyword evidence="9" id="KW-1185">Reference proteome</keyword>
<proteinExistence type="inferred from homology"/>
<feature type="binding site" evidence="6">
    <location>
        <position position="181"/>
    </location>
    <ligand>
        <name>substrate</name>
    </ligand>
</feature>
<feature type="domain" description="Amidase" evidence="7">
    <location>
        <begin position="77"/>
        <end position="540"/>
    </location>
</feature>
<dbReference type="AlphaFoldDB" id="A0AAD9T468"/>
<comment type="catalytic activity">
    <reaction evidence="1">
        <text>a monocarboxylic acid amide + H2O = a monocarboxylate + NH4(+)</text>
        <dbReference type="Rhea" id="RHEA:12020"/>
        <dbReference type="ChEBI" id="CHEBI:15377"/>
        <dbReference type="ChEBI" id="CHEBI:28938"/>
        <dbReference type="ChEBI" id="CHEBI:35757"/>
        <dbReference type="ChEBI" id="CHEBI:83628"/>
        <dbReference type="EC" id="3.5.1.4"/>
    </reaction>
</comment>
<feature type="active site" description="Charge relay system" evidence="5">
    <location>
        <position position="132"/>
    </location>
</feature>
<evidence type="ECO:0000256" key="4">
    <source>
        <dbReference type="ARBA" id="ARBA00022801"/>
    </source>
</evidence>
<dbReference type="EC" id="3.5.1.4" evidence="3"/>
<evidence type="ECO:0000256" key="5">
    <source>
        <dbReference type="PIRSR" id="PIRSR001221-1"/>
    </source>
</evidence>
<dbReference type="EMBL" id="JAUBYV010000003">
    <property type="protein sequence ID" value="KAK2627965.1"/>
    <property type="molecule type" value="Genomic_DNA"/>
</dbReference>
<protein>
    <recommendedName>
        <fullName evidence="3">amidase</fullName>
        <ecNumber evidence="3">3.5.1.4</ecNumber>
    </recommendedName>
</protein>
<feature type="binding site" evidence="6">
    <location>
        <begin position="228"/>
        <end position="231"/>
    </location>
    <ligand>
        <name>substrate</name>
    </ligand>
</feature>
<dbReference type="PROSITE" id="PS00571">
    <property type="entry name" value="AMIDASES"/>
    <property type="match status" value="1"/>
</dbReference>